<name>A0A4R3Y0T5_9PAST</name>
<evidence type="ECO:0000313" key="4">
    <source>
        <dbReference type="Proteomes" id="UP000305526"/>
    </source>
</evidence>
<gene>
    <name evidence="1" type="ORF">EDC16_10954</name>
    <name evidence="2" type="ORF">FHQ21_05570</name>
</gene>
<evidence type="ECO:0008006" key="5">
    <source>
        <dbReference type="Google" id="ProtNLM"/>
    </source>
</evidence>
<dbReference type="EMBL" id="SMCP01000009">
    <property type="protein sequence ID" value="TCV85276.1"/>
    <property type="molecule type" value="Genomic_DNA"/>
</dbReference>
<dbReference type="Proteomes" id="UP000294619">
    <property type="component" value="Unassembled WGS sequence"/>
</dbReference>
<sequence length="295" mass="35055">MKPFFQRSSYAVGLHKNREHIEIAFFNDEQQPCFERLSSEQLSQLPLLLKSQFTATLRRQTRFIYISSLEPRLLWQKHLLLPHIKQPHELYRQVRLILQQHLPIEEQLLQFDFSVSPLQHIGTERQIDYVQIYAAKKQNIQQQCEQFLPLHLDILDFHAHALLRAFHYCAKIQGEIIRNENTLFIYQDDQHSIFLQQRQDNLVQFYRPSQPLTALLQAFWQQQPPSEISNQENICHVVYADPNSLAALQQDYQPTRLIAIDPQQYPYFVALGCALRQQHNLKHFSKVNRYDASRN</sequence>
<organism evidence="1 3">
    <name type="scientific">Testudinibacter aquarius</name>
    <dbReference type="NCBI Taxonomy" id="1524974"/>
    <lineage>
        <taxon>Bacteria</taxon>
        <taxon>Pseudomonadati</taxon>
        <taxon>Pseudomonadota</taxon>
        <taxon>Gammaproteobacteria</taxon>
        <taxon>Pasteurellales</taxon>
        <taxon>Pasteurellaceae</taxon>
        <taxon>Testudinibacter</taxon>
    </lineage>
</organism>
<keyword evidence="4" id="KW-1185">Reference proteome</keyword>
<evidence type="ECO:0000313" key="3">
    <source>
        <dbReference type="Proteomes" id="UP000294619"/>
    </source>
</evidence>
<reference evidence="2 4" key="2">
    <citation type="submission" date="2019-05" db="EMBL/GenBank/DDBJ databases">
        <title>Pasteurellaceae isolates from reptiles.</title>
        <authorList>
            <person name="Bojesen A.M."/>
            <person name="Lund E."/>
        </authorList>
    </citation>
    <scope>NUCLEOTIDE SEQUENCE [LARGE SCALE GENOMIC DNA]</scope>
    <source>
        <strain evidence="2 4">ELNT2x</strain>
    </source>
</reference>
<protein>
    <recommendedName>
        <fullName evidence="5">Competence protein A</fullName>
    </recommendedName>
</protein>
<reference evidence="1 3" key="1">
    <citation type="submission" date="2019-03" db="EMBL/GenBank/DDBJ databases">
        <title>Genomic Encyclopedia of Type Strains, Phase IV (KMG-IV): sequencing the most valuable type-strain genomes for metagenomic binning, comparative biology and taxonomic classification.</title>
        <authorList>
            <person name="Goeker M."/>
        </authorList>
    </citation>
    <scope>NUCLEOTIDE SEQUENCE [LARGE SCALE GENOMIC DNA]</scope>
    <source>
        <strain evidence="1 3">DSM 28140</strain>
    </source>
</reference>
<accession>A0A4R3Y0T5</accession>
<comment type="caution">
    <text evidence="1">The sequence shown here is derived from an EMBL/GenBank/DDBJ whole genome shotgun (WGS) entry which is preliminary data.</text>
</comment>
<evidence type="ECO:0000313" key="1">
    <source>
        <dbReference type="EMBL" id="TCV85276.1"/>
    </source>
</evidence>
<proteinExistence type="predicted"/>
<dbReference type="RefSeq" id="WP_132967646.1">
    <property type="nucleotide sequence ID" value="NZ_LEKL01000083.1"/>
</dbReference>
<evidence type="ECO:0000313" key="2">
    <source>
        <dbReference type="EMBL" id="TNG92114.1"/>
    </source>
</evidence>
<dbReference type="EMBL" id="VDGV01000039">
    <property type="protein sequence ID" value="TNG92114.1"/>
    <property type="molecule type" value="Genomic_DNA"/>
</dbReference>
<dbReference type="Proteomes" id="UP000305526">
    <property type="component" value="Unassembled WGS sequence"/>
</dbReference>
<dbReference type="AlphaFoldDB" id="A0A4R3Y0T5"/>